<dbReference type="STRING" id="1618647.UW30_C0002G0032"/>
<reference evidence="3 4" key="1">
    <citation type="journal article" date="2015" name="Nature">
        <title>rRNA introns, odd ribosomes, and small enigmatic genomes across a large radiation of phyla.</title>
        <authorList>
            <person name="Brown C.T."/>
            <person name="Hug L.A."/>
            <person name="Thomas B.C."/>
            <person name="Sharon I."/>
            <person name="Castelle C.J."/>
            <person name="Singh A."/>
            <person name="Wilkins M.J."/>
            <person name="Williams K.H."/>
            <person name="Banfield J.F."/>
        </authorList>
    </citation>
    <scope>NUCLEOTIDE SEQUENCE [LARGE SCALE GENOMIC DNA]</scope>
</reference>
<dbReference type="Proteomes" id="UP000034736">
    <property type="component" value="Unassembled WGS sequence"/>
</dbReference>
<dbReference type="PATRIC" id="fig|1618647.3.peg.136"/>
<accession>A0A0G1H409</accession>
<dbReference type="AlphaFoldDB" id="A0A0G1H409"/>
<dbReference type="Pfam" id="PF10543">
    <property type="entry name" value="ORF6N"/>
    <property type="match status" value="1"/>
</dbReference>
<evidence type="ECO:0000259" key="2">
    <source>
        <dbReference type="Pfam" id="PF10543"/>
    </source>
</evidence>
<comment type="caution">
    <text evidence="3">The sequence shown here is derived from an EMBL/GenBank/DDBJ whole genome shotgun (WGS) entry which is preliminary data.</text>
</comment>
<name>A0A0G1H409_9BACT</name>
<feature type="domain" description="KilA-N DNA-binding" evidence="2">
    <location>
        <begin position="14"/>
        <end position="100"/>
    </location>
</feature>
<keyword evidence="3" id="KW-0238">DNA-binding</keyword>
<dbReference type="GO" id="GO:0003677">
    <property type="term" value="F:DNA binding"/>
    <property type="evidence" value="ECO:0007669"/>
    <property type="project" value="UniProtKB-KW"/>
</dbReference>
<dbReference type="EMBL" id="LCHU01000002">
    <property type="protein sequence ID" value="KKT42121.1"/>
    <property type="molecule type" value="Genomic_DNA"/>
</dbReference>
<sequence length="170" mass="19938">MGIITIPSERIISRIFLIRGRKVMIDRDLAELYEVETRALNQAVKRNIARFPLDFMFQLNKQEAGIWRSQFVILKNRRGQHRKYLPYVFTVQGVAMLSSVLNSKRAIQVNIQIIRTFTQLGELLTTNKNLRIKIENMEKKYDTKLKQVFDVLKQLLIQESKPKGQIGFTK</sequence>
<keyword evidence="1" id="KW-0175">Coiled coil</keyword>
<gene>
    <name evidence="3" type="ORF">UW30_C0002G0032</name>
</gene>
<protein>
    <submittedName>
        <fullName evidence="3">KilA-N, DNA-binding domain protein</fullName>
    </submittedName>
</protein>
<organism evidence="3 4">
    <name type="scientific">Candidatus Giovannonibacteria bacterium GW2011_GWA2_44_13b</name>
    <dbReference type="NCBI Taxonomy" id="1618647"/>
    <lineage>
        <taxon>Bacteria</taxon>
        <taxon>Candidatus Giovannoniibacteriota</taxon>
    </lineage>
</organism>
<evidence type="ECO:0000313" key="3">
    <source>
        <dbReference type="EMBL" id="KKT42121.1"/>
    </source>
</evidence>
<feature type="coiled-coil region" evidence="1">
    <location>
        <begin position="120"/>
        <end position="147"/>
    </location>
</feature>
<evidence type="ECO:0000313" key="4">
    <source>
        <dbReference type="Proteomes" id="UP000034736"/>
    </source>
</evidence>
<proteinExistence type="predicted"/>
<dbReference type="InterPro" id="IPR018873">
    <property type="entry name" value="KilA-N_DNA-bd_domain"/>
</dbReference>
<evidence type="ECO:0000256" key="1">
    <source>
        <dbReference type="SAM" id="Coils"/>
    </source>
</evidence>